<keyword evidence="1" id="KW-0723">Serine/threonine-protein kinase</keyword>
<evidence type="ECO:0000313" key="9">
    <source>
        <dbReference type="EMBL" id="CAD8089197.1"/>
    </source>
</evidence>
<dbReference type="EMBL" id="CAJJDM010000086">
    <property type="protein sequence ID" value="CAD8089197.1"/>
    <property type="molecule type" value="Genomic_DNA"/>
</dbReference>
<keyword evidence="2" id="KW-0808">Transferase</keyword>
<dbReference type="InterPro" id="IPR000719">
    <property type="entry name" value="Prot_kinase_dom"/>
</dbReference>
<keyword evidence="5 6" id="KW-0067">ATP-binding</keyword>
<evidence type="ECO:0000256" key="5">
    <source>
        <dbReference type="ARBA" id="ARBA00022840"/>
    </source>
</evidence>
<dbReference type="InterPro" id="IPR030616">
    <property type="entry name" value="Aur-like"/>
</dbReference>
<keyword evidence="3 6" id="KW-0547">Nucleotide-binding</keyword>
<dbReference type="GO" id="GO:0004674">
    <property type="term" value="F:protein serine/threonine kinase activity"/>
    <property type="evidence" value="ECO:0007669"/>
    <property type="project" value="UniProtKB-KW"/>
</dbReference>
<feature type="binding site" evidence="7">
    <location>
        <position position="199"/>
    </location>
    <ligand>
        <name>ATP</name>
        <dbReference type="ChEBI" id="CHEBI:30616"/>
    </ligand>
</feature>
<dbReference type="SMART" id="SM00220">
    <property type="entry name" value="S_TKc"/>
    <property type="match status" value="1"/>
</dbReference>
<dbReference type="FunFam" id="3.30.200.20:FF:000042">
    <property type="entry name" value="Aurora kinase A"/>
    <property type="match status" value="1"/>
</dbReference>
<evidence type="ECO:0000256" key="6">
    <source>
        <dbReference type="PIRSR" id="PIRSR630616-2"/>
    </source>
</evidence>
<evidence type="ECO:0000256" key="3">
    <source>
        <dbReference type="ARBA" id="ARBA00022741"/>
    </source>
</evidence>
<proteinExistence type="predicted"/>
<dbReference type="AlphaFoldDB" id="A0A8S1N7R9"/>
<protein>
    <recommendedName>
        <fullName evidence="8">Protein kinase domain-containing protein</fullName>
    </recommendedName>
</protein>
<evidence type="ECO:0000313" key="10">
    <source>
        <dbReference type="Proteomes" id="UP000688137"/>
    </source>
</evidence>
<gene>
    <name evidence="9" type="ORF">PPRIM_AZ9-3.1.T0830061</name>
</gene>
<evidence type="ECO:0000259" key="8">
    <source>
        <dbReference type="PROSITE" id="PS50011"/>
    </source>
</evidence>
<name>A0A8S1N7R9_PARPR</name>
<evidence type="ECO:0000256" key="1">
    <source>
        <dbReference type="ARBA" id="ARBA00022527"/>
    </source>
</evidence>
<dbReference type="Proteomes" id="UP000688137">
    <property type="component" value="Unassembled WGS sequence"/>
</dbReference>
<keyword evidence="10" id="KW-1185">Reference proteome</keyword>
<evidence type="ECO:0000256" key="4">
    <source>
        <dbReference type="ARBA" id="ARBA00022777"/>
    </source>
</evidence>
<feature type="domain" description="Protein kinase" evidence="8">
    <location>
        <begin position="161"/>
        <end position="388"/>
    </location>
</feature>
<dbReference type="GO" id="GO:0005524">
    <property type="term" value="F:ATP binding"/>
    <property type="evidence" value="ECO:0007669"/>
    <property type="project" value="UniProtKB-UniRule"/>
</dbReference>
<dbReference type="Pfam" id="PF00069">
    <property type="entry name" value="Pkinase"/>
    <property type="match status" value="2"/>
</dbReference>
<feature type="binding site" evidence="6">
    <location>
        <position position="190"/>
    </location>
    <ligand>
        <name>ATP</name>
        <dbReference type="ChEBI" id="CHEBI:30616"/>
    </ligand>
</feature>
<dbReference type="InterPro" id="IPR017441">
    <property type="entry name" value="Protein_kinase_ATP_BS"/>
</dbReference>
<organism evidence="9 10">
    <name type="scientific">Paramecium primaurelia</name>
    <dbReference type="NCBI Taxonomy" id="5886"/>
    <lineage>
        <taxon>Eukaryota</taxon>
        <taxon>Sar</taxon>
        <taxon>Alveolata</taxon>
        <taxon>Ciliophora</taxon>
        <taxon>Intramacronucleata</taxon>
        <taxon>Oligohymenophorea</taxon>
        <taxon>Peniculida</taxon>
        <taxon>Parameciidae</taxon>
        <taxon>Paramecium</taxon>
    </lineage>
</organism>
<evidence type="ECO:0000256" key="2">
    <source>
        <dbReference type="ARBA" id="ARBA00022679"/>
    </source>
</evidence>
<evidence type="ECO:0000256" key="7">
    <source>
        <dbReference type="PROSITE-ProRule" id="PRU10141"/>
    </source>
</evidence>
<dbReference type="PROSITE" id="PS00107">
    <property type="entry name" value="PROTEIN_KINASE_ATP"/>
    <property type="match status" value="1"/>
</dbReference>
<keyword evidence="4" id="KW-0418">Kinase</keyword>
<accession>A0A8S1N7R9</accession>
<dbReference type="PANTHER" id="PTHR24350">
    <property type="entry name" value="SERINE/THREONINE-PROTEIN KINASE IAL-RELATED"/>
    <property type="match status" value="1"/>
</dbReference>
<feature type="binding site" evidence="6">
    <location>
        <position position="171"/>
    </location>
    <ligand>
        <name>ATP</name>
        <dbReference type="ChEBI" id="CHEBI:30616"/>
    </ligand>
</feature>
<dbReference type="PROSITE" id="PS50011">
    <property type="entry name" value="PROTEIN_KINASE_DOM"/>
    <property type="match status" value="1"/>
</dbReference>
<reference evidence="9" key="1">
    <citation type="submission" date="2021-01" db="EMBL/GenBank/DDBJ databases">
        <authorList>
            <consortium name="Genoscope - CEA"/>
            <person name="William W."/>
        </authorList>
    </citation>
    <scope>NUCLEOTIDE SEQUENCE</scope>
</reference>
<sequence>MKNLSHTFYNQNCFLQQQLLFKSKCNKLYELSKITIYTLLQISGTLLHKSEYPLQSRLSVTEINNLMWTSTFRSLQKILNILSQYRHHQNRWRWEDNIQFSFSCFSKINIKKQILILISKKKVNKFHFNQSPAKTGVQFLKEIIIKLRIKRKMRCQEYKNFETIKKLGVGKYSEVFLAIQIQTGFLVTLKMIQKALIIKEIILGQLAWEIKIQYLLDHPNISRCIPSFRLKVKFFLVLDYCSHEQLNTVQQAKQNKRFIEKDAVQLVQQIKFRHQTRQYLVEFWIGQISRLLYSKDDRQIKCGTLIYASPEILEGDKKIDIQGLGVLTYELCFGKPPWKENQQELMKTACFMIPNTASRDLRDFIENLVKRLSHGIYTAQQAYNHGQLQRSMQVILFYISSKDALFN</sequence>
<comment type="caution">
    <text evidence="9">The sequence shown here is derived from an EMBL/GenBank/DDBJ whole genome shotgun (WGS) entry which is preliminary data.</text>
</comment>